<evidence type="ECO:0000313" key="3">
    <source>
        <dbReference type="EMBL" id="MBO8194898.1"/>
    </source>
</evidence>
<proteinExistence type="predicted"/>
<keyword evidence="2" id="KW-0812">Transmembrane</keyword>
<dbReference type="Proteomes" id="UP001519064">
    <property type="component" value="Unassembled WGS sequence"/>
</dbReference>
<organism evidence="3 4">
    <name type="scientific">Streptomyces oryzae</name>
    <dbReference type="NCBI Taxonomy" id="1434886"/>
    <lineage>
        <taxon>Bacteria</taxon>
        <taxon>Bacillati</taxon>
        <taxon>Actinomycetota</taxon>
        <taxon>Actinomycetes</taxon>
        <taxon>Kitasatosporales</taxon>
        <taxon>Streptomycetaceae</taxon>
        <taxon>Streptomyces</taxon>
    </lineage>
</organism>
<keyword evidence="2" id="KW-1133">Transmembrane helix</keyword>
<dbReference type="EMBL" id="JADKMA010000153">
    <property type="protein sequence ID" value="MBO8194898.1"/>
    <property type="molecule type" value="Genomic_DNA"/>
</dbReference>
<sequence>MSLPVPDRPPAGELHRPYESSVLGIPETAHSGTVELRAEREPVVWVPDAYDRMVPMPKHAAPPPVQPTPPRDLSPLPLLDPIAQRLLGAGLGGGALSAGVGYGVGQVFSSLTGAGSGALLWLLVIVLALRAAPRAAQTHVTQHITAHGFLSRANGTIHNR</sequence>
<accession>A0ABS3XHL3</accession>
<name>A0ABS3XHL3_9ACTN</name>
<keyword evidence="4" id="KW-1185">Reference proteome</keyword>
<gene>
    <name evidence="3" type="ORF">ITI46_25045</name>
</gene>
<reference evidence="3 4" key="1">
    <citation type="submission" date="2020-11" db="EMBL/GenBank/DDBJ databases">
        <title>Streptomyces spirodelae sp. nov., isolated from duckweed.</title>
        <authorList>
            <person name="Saimee Y."/>
            <person name="Duangmal K."/>
        </authorList>
    </citation>
    <scope>NUCLEOTIDE SEQUENCE [LARGE SCALE GENOMIC DNA]</scope>
    <source>
        <strain evidence="3 4">S16-07</strain>
    </source>
</reference>
<evidence type="ECO:0000313" key="4">
    <source>
        <dbReference type="Proteomes" id="UP001519064"/>
    </source>
</evidence>
<protein>
    <submittedName>
        <fullName evidence="3">Uncharacterized protein</fullName>
    </submittedName>
</protein>
<feature type="transmembrane region" description="Helical" evidence="2">
    <location>
        <begin position="111"/>
        <end position="129"/>
    </location>
</feature>
<comment type="caution">
    <text evidence="3">The sequence shown here is derived from an EMBL/GenBank/DDBJ whole genome shotgun (WGS) entry which is preliminary data.</text>
</comment>
<evidence type="ECO:0000256" key="1">
    <source>
        <dbReference type="SAM" id="MobiDB-lite"/>
    </source>
</evidence>
<feature type="non-terminal residue" evidence="3">
    <location>
        <position position="1"/>
    </location>
</feature>
<evidence type="ECO:0000256" key="2">
    <source>
        <dbReference type="SAM" id="Phobius"/>
    </source>
</evidence>
<feature type="region of interest" description="Disordered" evidence="1">
    <location>
        <begin position="1"/>
        <end position="24"/>
    </location>
</feature>
<keyword evidence="2" id="KW-0472">Membrane</keyword>
<dbReference type="RefSeq" id="WP_209242001.1">
    <property type="nucleotide sequence ID" value="NZ_JADKMA010000153.1"/>
</dbReference>